<feature type="transmembrane region" description="Helical" evidence="14">
    <location>
        <begin position="132"/>
        <end position="155"/>
    </location>
</feature>
<dbReference type="Pfam" id="PF02518">
    <property type="entry name" value="HATPase_c"/>
    <property type="match status" value="1"/>
</dbReference>
<keyword evidence="11 14" id="KW-1133">Transmembrane helix</keyword>
<dbReference type="GO" id="GO:0005524">
    <property type="term" value="F:ATP binding"/>
    <property type="evidence" value="ECO:0007669"/>
    <property type="project" value="UniProtKB-KW"/>
</dbReference>
<dbReference type="PROSITE" id="PS50885">
    <property type="entry name" value="HAMP"/>
    <property type="match status" value="1"/>
</dbReference>
<dbReference type="Gene3D" id="1.10.8.500">
    <property type="entry name" value="HAMP domain in histidine kinase"/>
    <property type="match status" value="1"/>
</dbReference>
<evidence type="ECO:0000256" key="7">
    <source>
        <dbReference type="ARBA" id="ARBA00022692"/>
    </source>
</evidence>
<keyword evidence="6" id="KW-0808">Transferase</keyword>
<dbReference type="CDD" id="cd00082">
    <property type="entry name" value="HisKA"/>
    <property type="match status" value="1"/>
</dbReference>
<keyword evidence="5" id="KW-0597">Phosphoprotein</keyword>
<evidence type="ECO:0000256" key="5">
    <source>
        <dbReference type="ARBA" id="ARBA00022553"/>
    </source>
</evidence>
<evidence type="ECO:0000259" key="15">
    <source>
        <dbReference type="PROSITE" id="PS50109"/>
    </source>
</evidence>
<evidence type="ECO:0000256" key="11">
    <source>
        <dbReference type="ARBA" id="ARBA00022989"/>
    </source>
</evidence>
<dbReference type="InterPro" id="IPR003661">
    <property type="entry name" value="HisK_dim/P_dom"/>
</dbReference>
<comment type="catalytic activity">
    <reaction evidence="1">
        <text>ATP + protein L-histidine = ADP + protein N-phospho-L-histidine.</text>
        <dbReference type="EC" id="2.7.13.3"/>
    </reaction>
</comment>
<dbReference type="GO" id="GO:0000155">
    <property type="term" value="F:phosphorelay sensor kinase activity"/>
    <property type="evidence" value="ECO:0007669"/>
    <property type="project" value="InterPro"/>
</dbReference>
<dbReference type="AlphaFoldDB" id="A0A2D3WJC1"/>
<evidence type="ECO:0000259" key="16">
    <source>
        <dbReference type="PROSITE" id="PS50885"/>
    </source>
</evidence>
<feature type="domain" description="HAMP" evidence="16">
    <location>
        <begin position="151"/>
        <end position="203"/>
    </location>
</feature>
<name>A0A2D3WJC1_9BACT</name>
<dbReference type="PANTHER" id="PTHR45528">
    <property type="entry name" value="SENSOR HISTIDINE KINASE CPXA"/>
    <property type="match status" value="1"/>
</dbReference>
<dbReference type="STRING" id="366522.GCA_001548055_00907"/>
<evidence type="ECO:0000256" key="14">
    <source>
        <dbReference type="SAM" id="Phobius"/>
    </source>
</evidence>
<feature type="domain" description="Histidine kinase" evidence="15">
    <location>
        <begin position="211"/>
        <end position="406"/>
    </location>
</feature>
<gene>
    <name evidence="17" type="ORF">CFH80_00890</name>
</gene>
<dbReference type="EMBL" id="DLUG01000027">
    <property type="protein sequence ID" value="DAB37199.1"/>
    <property type="molecule type" value="Genomic_DNA"/>
</dbReference>
<evidence type="ECO:0000313" key="18">
    <source>
        <dbReference type="Proteomes" id="UP000231638"/>
    </source>
</evidence>
<keyword evidence="4" id="KW-1003">Cell membrane</keyword>
<dbReference type="EC" id="2.7.13.3" evidence="3"/>
<dbReference type="CDD" id="cd00075">
    <property type="entry name" value="HATPase"/>
    <property type="match status" value="1"/>
</dbReference>
<keyword evidence="7 14" id="KW-0812">Transmembrane</keyword>
<dbReference type="SMART" id="SM00304">
    <property type="entry name" value="HAMP"/>
    <property type="match status" value="1"/>
</dbReference>
<dbReference type="SUPFAM" id="SSF55874">
    <property type="entry name" value="ATPase domain of HSP90 chaperone/DNA topoisomerase II/histidine kinase"/>
    <property type="match status" value="1"/>
</dbReference>
<dbReference type="InterPro" id="IPR050398">
    <property type="entry name" value="HssS/ArlS-like"/>
</dbReference>
<sequence>MSIFTKLLLLFLASLGVMFFVGKETHSLAKTNIEALLREKYLQASNELFKDLANNDMVAFQKKLDAWGFESVPYDIYEQKARRIYEEQSSFGEMKIYEDAQGYYTLLLRYLDEPLLVRVKNQEEYFDQQARLGYLIDADVALLVVIFLLIAKLLLPLKTMTQTLKRFGEGDLHVRMSQQGSNELGRLVESFNAMASNIENLLSSRERLLRDIGHELRTPLAKSKLALEMMPSNPHQKILQKAIFQIDRLTNELLQIERLGANMAEFKTERFEVETLLSEALTKLMIEDESLLEIHIEDSFTIEGDLNYLAIALKNLIDNALKYAVHLPVVIDVQNRTIAVKNQGEALSRPLAYYCEPFVRGNDARDGTGFGLGLSIVQKILQKHGFSLRQDYREGCYTYAIEFKQY</sequence>
<evidence type="ECO:0000256" key="9">
    <source>
        <dbReference type="ARBA" id="ARBA00022777"/>
    </source>
</evidence>
<evidence type="ECO:0000256" key="4">
    <source>
        <dbReference type="ARBA" id="ARBA00022475"/>
    </source>
</evidence>
<keyword evidence="13 14" id="KW-0472">Membrane</keyword>
<dbReference type="InterPro" id="IPR036890">
    <property type="entry name" value="HATPase_C_sf"/>
</dbReference>
<reference evidence="17 18" key="1">
    <citation type="journal article" date="2017" name="Front. Microbiol.">
        <title>Comparative Genomic Analysis of the Class Epsilonproteobacteria and Proposed Reclassification to Epsilonbacteraeota (phyl. nov.).</title>
        <authorList>
            <person name="Waite D.W."/>
            <person name="Vanwonterghem I."/>
            <person name="Rinke C."/>
            <person name="Parks D.H."/>
            <person name="Zhang Y."/>
            <person name="Takai K."/>
            <person name="Sievert S.M."/>
            <person name="Simon J."/>
            <person name="Campbell B.J."/>
            <person name="Hanson T.E."/>
            <person name="Woyke T."/>
            <person name="Klotz M.G."/>
            <person name="Hugenholtz P."/>
        </authorList>
    </citation>
    <scope>NUCLEOTIDE SEQUENCE [LARGE SCALE GENOMIC DNA]</scope>
    <source>
        <strain evidence="17">UBA11420</strain>
    </source>
</reference>
<dbReference type="Pfam" id="PF00672">
    <property type="entry name" value="HAMP"/>
    <property type="match status" value="1"/>
</dbReference>
<evidence type="ECO:0000256" key="6">
    <source>
        <dbReference type="ARBA" id="ARBA00022679"/>
    </source>
</evidence>
<evidence type="ECO:0000256" key="10">
    <source>
        <dbReference type="ARBA" id="ARBA00022840"/>
    </source>
</evidence>
<comment type="caution">
    <text evidence="17">The sequence shown here is derived from an EMBL/GenBank/DDBJ whole genome shotgun (WGS) entry which is preliminary data.</text>
</comment>
<dbReference type="InterPro" id="IPR047994">
    <property type="entry name" value="ArsS-like"/>
</dbReference>
<dbReference type="Gene3D" id="1.10.287.130">
    <property type="match status" value="1"/>
</dbReference>
<dbReference type="Proteomes" id="UP000231638">
    <property type="component" value="Unassembled WGS sequence"/>
</dbReference>
<evidence type="ECO:0000256" key="13">
    <source>
        <dbReference type="ARBA" id="ARBA00023136"/>
    </source>
</evidence>
<accession>A0A2D3WJC1</accession>
<proteinExistence type="predicted"/>
<keyword evidence="12" id="KW-0902">Two-component regulatory system</keyword>
<evidence type="ECO:0000256" key="1">
    <source>
        <dbReference type="ARBA" id="ARBA00000085"/>
    </source>
</evidence>
<dbReference type="InterPro" id="IPR036097">
    <property type="entry name" value="HisK_dim/P_sf"/>
</dbReference>
<comment type="subcellular location">
    <subcellularLocation>
        <location evidence="2">Cell membrane</location>
        <topology evidence="2">Multi-pass membrane protein</topology>
    </subcellularLocation>
</comment>
<protein>
    <recommendedName>
        <fullName evidence="3">histidine kinase</fullName>
        <ecNumber evidence="3">2.7.13.3</ecNumber>
    </recommendedName>
</protein>
<dbReference type="Gene3D" id="3.30.565.10">
    <property type="entry name" value="Histidine kinase-like ATPase, C-terminal domain"/>
    <property type="match status" value="1"/>
</dbReference>
<organism evidence="17 18">
    <name type="scientific">Sulfurospirillum cavolei</name>
    <dbReference type="NCBI Taxonomy" id="366522"/>
    <lineage>
        <taxon>Bacteria</taxon>
        <taxon>Pseudomonadati</taxon>
        <taxon>Campylobacterota</taxon>
        <taxon>Epsilonproteobacteria</taxon>
        <taxon>Campylobacterales</taxon>
        <taxon>Sulfurospirillaceae</taxon>
        <taxon>Sulfurospirillum</taxon>
    </lineage>
</organism>
<dbReference type="GO" id="GO:0005886">
    <property type="term" value="C:plasma membrane"/>
    <property type="evidence" value="ECO:0007669"/>
    <property type="project" value="UniProtKB-SubCell"/>
</dbReference>
<dbReference type="InterPro" id="IPR005467">
    <property type="entry name" value="His_kinase_dom"/>
</dbReference>
<evidence type="ECO:0000256" key="8">
    <source>
        <dbReference type="ARBA" id="ARBA00022741"/>
    </source>
</evidence>
<dbReference type="CDD" id="cd06225">
    <property type="entry name" value="HAMP"/>
    <property type="match status" value="1"/>
</dbReference>
<dbReference type="SUPFAM" id="SSF158472">
    <property type="entry name" value="HAMP domain-like"/>
    <property type="match status" value="1"/>
</dbReference>
<evidence type="ECO:0000256" key="2">
    <source>
        <dbReference type="ARBA" id="ARBA00004651"/>
    </source>
</evidence>
<evidence type="ECO:0000256" key="3">
    <source>
        <dbReference type="ARBA" id="ARBA00012438"/>
    </source>
</evidence>
<keyword evidence="8" id="KW-0547">Nucleotide-binding</keyword>
<dbReference type="SMART" id="SM00388">
    <property type="entry name" value="HisKA"/>
    <property type="match status" value="1"/>
</dbReference>
<dbReference type="NCBIfam" id="NF038389">
    <property type="entry name" value="ArsS_fam_HK"/>
    <property type="match status" value="1"/>
</dbReference>
<dbReference type="InterPro" id="IPR003594">
    <property type="entry name" value="HATPase_dom"/>
</dbReference>
<dbReference type="PROSITE" id="PS50109">
    <property type="entry name" value="HIS_KIN"/>
    <property type="match status" value="1"/>
</dbReference>
<evidence type="ECO:0000313" key="17">
    <source>
        <dbReference type="EMBL" id="DAB37199.1"/>
    </source>
</evidence>
<dbReference type="Pfam" id="PF00512">
    <property type="entry name" value="HisKA"/>
    <property type="match status" value="1"/>
</dbReference>
<evidence type="ECO:0000256" key="12">
    <source>
        <dbReference type="ARBA" id="ARBA00023012"/>
    </source>
</evidence>
<dbReference type="SMART" id="SM00387">
    <property type="entry name" value="HATPase_c"/>
    <property type="match status" value="1"/>
</dbReference>
<dbReference type="PANTHER" id="PTHR45528:SF1">
    <property type="entry name" value="SENSOR HISTIDINE KINASE CPXA"/>
    <property type="match status" value="1"/>
</dbReference>
<dbReference type="SUPFAM" id="SSF47384">
    <property type="entry name" value="Homodimeric domain of signal transducing histidine kinase"/>
    <property type="match status" value="1"/>
</dbReference>
<keyword evidence="10" id="KW-0067">ATP-binding</keyword>
<keyword evidence="9 17" id="KW-0418">Kinase</keyword>
<dbReference type="InterPro" id="IPR003660">
    <property type="entry name" value="HAMP_dom"/>
</dbReference>